<evidence type="ECO:0000256" key="3">
    <source>
        <dbReference type="ARBA" id="ARBA00023125"/>
    </source>
</evidence>
<reference evidence="6 7" key="1">
    <citation type="submission" date="2018-01" db="EMBL/GenBank/DDBJ databases">
        <title>Genome sequence of Iodobacter sp. strain PCH194 isolated from Indian Trans-Himalaya.</title>
        <authorList>
            <person name="Kumar V."/>
            <person name="Thakur V."/>
            <person name="Kumar S."/>
            <person name="Singh D."/>
        </authorList>
    </citation>
    <scope>NUCLEOTIDE SEQUENCE [LARGE SCALE GENOMIC DNA]</scope>
    <source>
        <strain evidence="6 7">PCH194</strain>
    </source>
</reference>
<dbReference type="GO" id="GO:0003700">
    <property type="term" value="F:DNA-binding transcription factor activity"/>
    <property type="evidence" value="ECO:0007669"/>
    <property type="project" value="InterPro"/>
</dbReference>
<keyword evidence="3" id="KW-0238">DNA-binding</keyword>
<dbReference type="KEGG" id="ifl:C1H71_15405"/>
<gene>
    <name evidence="6" type="ORF">C1H71_15405</name>
</gene>
<dbReference type="RefSeq" id="WP_130107303.1">
    <property type="nucleotide sequence ID" value="NZ_CP025781.1"/>
</dbReference>
<dbReference type="InterPro" id="IPR000847">
    <property type="entry name" value="LysR_HTH_N"/>
</dbReference>
<dbReference type="EMBL" id="CP025781">
    <property type="protein sequence ID" value="QBC44782.1"/>
    <property type="molecule type" value="Genomic_DNA"/>
</dbReference>
<dbReference type="Pfam" id="PF03466">
    <property type="entry name" value="LysR_substrate"/>
    <property type="match status" value="1"/>
</dbReference>
<evidence type="ECO:0000259" key="5">
    <source>
        <dbReference type="PROSITE" id="PS50931"/>
    </source>
</evidence>
<dbReference type="Gene3D" id="1.10.10.10">
    <property type="entry name" value="Winged helix-like DNA-binding domain superfamily/Winged helix DNA-binding domain"/>
    <property type="match status" value="1"/>
</dbReference>
<dbReference type="AlphaFoldDB" id="A0A7G3GCL6"/>
<dbReference type="SUPFAM" id="SSF46785">
    <property type="entry name" value="Winged helix' DNA-binding domain"/>
    <property type="match status" value="1"/>
</dbReference>
<proteinExistence type="inferred from homology"/>
<dbReference type="FunFam" id="1.10.10.10:FF:000001">
    <property type="entry name" value="LysR family transcriptional regulator"/>
    <property type="match status" value="1"/>
</dbReference>
<dbReference type="InterPro" id="IPR005119">
    <property type="entry name" value="LysR_subst-bd"/>
</dbReference>
<dbReference type="PANTHER" id="PTHR30126">
    <property type="entry name" value="HTH-TYPE TRANSCRIPTIONAL REGULATOR"/>
    <property type="match status" value="1"/>
</dbReference>
<sequence length="294" mass="32069">MNFTHLEAFFAVVKMGSVTAASEHLHVSQPALTREIRELEERFGVVLFDRLPRGMKPTEAGVLLAQFAAQIFTLANSAENAVGEFAEVLRGDLRLAASRTIGVYFLPKILDTFRRLYPGVTIDLAVTNTEQVEETLLTQERQVGFIEGTYDIALFDAVLIGHDEIIPVVSPSNSLYAKGSVSAAEIGCGELVVREAGSGSRAVVEQSYAQHGLVLAPKLYVGSTEAIKQLLLLGNAVAWISQRSIAEELANGSLVKLAVTDLKIERDFTMIWRKSRGLSPSAGAFRTLVKKMLY</sequence>
<keyword evidence="7" id="KW-1185">Reference proteome</keyword>
<evidence type="ECO:0000256" key="4">
    <source>
        <dbReference type="ARBA" id="ARBA00023163"/>
    </source>
</evidence>
<evidence type="ECO:0000313" key="6">
    <source>
        <dbReference type="EMBL" id="QBC44782.1"/>
    </source>
</evidence>
<protein>
    <submittedName>
        <fullName evidence="6">LysR family transcriptional regulator</fullName>
    </submittedName>
</protein>
<keyword evidence="2" id="KW-0805">Transcription regulation</keyword>
<feature type="domain" description="HTH lysR-type" evidence="5">
    <location>
        <begin position="1"/>
        <end position="58"/>
    </location>
</feature>
<dbReference type="PANTHER" id="PTHR30126:SF39">
    <property type="entry name" value="HTH-TYPE TRANSCRIPTIONAL REGULATOR CYSL"/>
    <property type="match status" value="1"/>
</dbReference>
<dbReference type="InterPro" id="IPR036390">
    <property type="entry name" value="WH_DNA-bd_sf"/>
</dbReference>
<evidence type="ECO:0000313" key="7">
    <source>
        <dbReference type="Proteomes" id="UP000515917"/>
    </source>
</evidence>
<evidence type="ECO:0000256" key="1">
    <source>
        <dbReference type="ARBA" id="ARBA00009437"/>
    </source>
</evidence>
<dbReference type="GO" id="GO:0000976">
    <property type="term" value="F:transcription cis-regulatory region binding"/>
    <property type="evidence" value="ECO:0007669"/>
    <property type="project" value="TreeGrafter"/>
</dbReference>
<organism evidence="6 7">
    <name type="scientific">Iodobacter fluviatilis</name>
    <dbReference type="NCBI Taxonomy" id="537"/>
    <lineage>
        <taxon>Bacteria</taxon>
        <taxon>Pseudomonadati</taxon>
        <taxon>Pseudomonadota</taxon>
        <taxon>Betaproteobacteria</taxon>
        <taxon>Neisseriales</taxon>
        <taxon>Chitinibacteraceae</taxon>
        <taxon>Iodobacter</taxon>
    </lineage>
</organism>
<dbReference type="PROSITE" id="PS50931">
    <property type="entry name" value="HTH_LYSR"/>
    <property type="match status" value="1"/>
</dbReference>
<comment type="similarity">
    <text evidence="1">Belongs to the LysR transcriptional regulatory family.</text>
</comment>
<dbReference type="Gene3D" id="3.40.190.290">
    <property type="match status" value="1"/>
</dbReference>
<evidence type="ECO:0000256" key="2">
    <source>
        <dbReference type="ARBA" id="ARBA00023015"/>
    </source>
</evidence>
<dbReference type="Pfam" id="PF00126">
    <property type="entry name" value="HTH_1"/>
    <property type="match status" value="1"/>
</dbReference>
<dbReference type="SUPFAM" id="SSF53850">
    <property type="entry name" value="Periplasmic binding protein-like II"/>
    <property type="match status" value="1"/>
</dbReference>
<name>A0A7G3GCL6_9NEIS</name>
<dbReference type="InterPro" id="IPR036388">
    <property type="entry name" value="WH-like_DNA-bd_sf"/>
</dbReference>
<dbReference type="PRINTS" id="PR00039">
    <property type="entry name" value="HTHLYSR"/>
</dbReference>
<accession>A0A7G3GCL6</accession>
<dbReference type="Proteomes" id="UP000515917">
    <property type="component" value="Chromosome"/>
</dbReference>
<keyword evidence="4" id="KW-0804">Transcription</keyword>